<protein>
    <submittedName>
        <fullName evidence="1">Uncharacterized protein</fullName>
    </submittedName>
</protein>
<sequence>MDLLQRIQRWYLINCNGEWEHDYGISITTLDNPGWWVTINLKDTCLQTAVLLKQPTVERSATNWVFWHIENQQFIAAGGPENLSEILSYFLDELLPQQGDPNVEYEVCIPLQKYLGSIWRRANASFVNESQLKVLSFFDPEDPASYVLHDETSFKHFEELEASSLAGADTVAEPGDIITVTIEEHMFSTNLGYKDTVSG</sequence>
<name>A0A4Z0QIQ5_9BACT</name>
<reference evidence="1 2" key="1">
    <citation type="submission" date="2019-04" db="EMBL/GenBank/DDBJ databases">
        <authorList>
            <person name="Feng G."/>
            <person name="Zhang J."/>
            <person name="Zhu H."/>
        </authorList>
    </citation>
    <scope>NUCLEOTIDE SEQUENCE [LARGE SCALE GENOMIC DNA]</scope>
    <source>
        <strain evidence="1 2">9PBR-1</strain>
    </source>
</reference>
<gene>
    <name evidence="1" type="ORF">E5K02_09120</name>
</gene>
<dbReference type="OrthoDB" id="3533713at2"/>
<dbReference type="Proteomes" id="UP000298471">
    <property type="component" value="Unassembled WGS sequence"/>
</dbReference>
<dbReference type="AlphaFoldDB" id="A0A4Z0QIQ5"/>
<proteinExistence type="predicted"/>
<accession>A0A4Z0QIQ5</accession>
<dbReference type="Pfam" id="PF15580">
    <property type="entry name" value="Imm53"/>
    <property type="match status" value="1"/>
</dbReference>
<comment type="caution">
    <text evidence="1">The sequence shown here is derived from an EMBL/GenBank/DDBJ whole genome shotgun (WGS) entry which is preliminary data.</text>
</comment>
<organism evidence="1 2">
    <name type="scientific">Hymenobacter metallicola</name>
    <dbReference type="NCBI Taxonomy" id="2563114"/>
    <lineage>
        <taxon>Bacteria</taxon>
        <taxon>Pseudomonadati</taxon>
        <taxon>Bacteroidota</taxon>
        <taxon>Cytophagia</taxon>
        <taxon>Cytophagales</taxon>
        <taxon>Hymenobacteraceae</taxon>
        <taxon>Hymenobacter</taxon>
    </lineage>
</organism>
<dbReference type="RefSeq" id="WP_135394193.1">
    <property type="nucleotide sequence ID" value="NZ_SRMB01000001.1"/>
</dbReference>
<dbReference type="InterPro" id="IPR028228">
    <property type="entry name" value="Imm53"/>
</dbReference>
<keyword evidence="2" id="KW-1185">Reference proteome</keyword>
<evidence type="ECO:0000313" key="1">
    <source>
        <dbReference type="EMBL" id="TGE29595.1"/>
    </source>
</evidence>
<dbReference type="EMBL" id="SRMB01000001">
    <property type="protein sequence ID" value="TGE29595.1"/>
    <property type="molecule type" value="Genomic_DNA"/>
</dbReference>
<evidence type="ECO:0000313" key="2">
    <source>
        <dbReference type="Proteomes" id="UP000298471"/>
    </source>
</evidence>